<reference evidence="1 2" key="1">
    <citation type="submission" date="2019-01" db="EMBL/GenBank/DDBJ databases">
        <title>Sequencing of cultivated peanut Arachis hypogaea provides insights into genome evolution and oil improvement.</title>
        <authorList>
            <person name="Chen X."/>
        </authorList>
    </citation>
    <scope>NUCLEOTIDE SEQUENCE [LARGE SCALE GENOMIC DNA]</scope>
    <source>
        <strain evidence="2">cv. Fuhuasheng</strain>
        <tissue evidence="1">Leaves</tissue>
    </source>
</reference>
<proteinExistence type="predicted"/>
<organism evidence="1 2">
    <name type="scientific">Arachis hypogaea</name>
    <name type="common">Peanut</name>
    <dbReference type="NCBI Taxonomy" id="3818"/>
    <lineage>
        <taxon>Eukaryota</taxon>
        <taxon>Viridiplantae</taxon>
        <taxon>Streptophyta</taxon>
        <taxon>Embryophyta</taxon>
        <taxon>Tracheophyta</taxon>
        <taxon>Spermatophyta</taxon>
        <taxon>Magnoliopsida</taxon>
        <taxon>eudicotyledons</taxon>
        <taxon>Gunneridae</taxon>
        <taxon>Pentapetalae</taxon>
        <taxon>rosids</taxon>
        <taxon>fabids</taxon>
        <taxon>Fabales</taxon>
        <taxon>Fabaceae</taxon>
        <taxon>Papilionoideae</taxon>
        <taxon>50 kb inversion clade</taxon>
        <taxon>dalbergioids sensu lato</taxon>
        <taxon>Dalbergieae</taxon>
        <taxon>Pterocarpus clade</taxon>
        <taxon>Arachis</taxon>
    </lineage>
</organism>
<evidence type="ECO:0000313" key="2">
    <source>
        <dbReference type="Proteomes" id="UP000289738"/>
    </source>
</evidence>
<keyword evidence="2" id="KW-1185">Reference proteome</keyword>
<name>A0A445A5Q9_ARAHY</name>
<dbReference type="EMBL" id="SDMP01000013">
    <property type="protein sequence ID" value="RYR21759.1"/>
    <property type="molecule type" value="Genomic_DNA"/>
</dbReference>
<gene>
    <name evidence="1" type="ORF">Ahy_B03g067086</name>
</gene>
<accession>A0A445A5Q9</accession>
<protein>
    <submittedName>
        <fullName evidence="1">Uncharacterized protein</fullName>
    </submittedName>
</protein>
<dbReference type="AlphaFoldDB" id="A0A445A5Q9"/>
<dbReference type="Proteomes" id="UP000289738">
    <property type="component" value="Chromosome B03"/>
</dbReference>
<comment type="caution">
    <text evidence="1">The sequence shown here is derived from an EMBL/GenBank/DDBJ whole genome shotgun (WGS) entry which is preliminary data.</text>
</comment>
<sequence length="90" mass="10567">MLHRGAESLTDSSCLKLQAPKGGDMHDDPYLKFNSSGSTYLFSLFYRGLLYVRNKRETGVQIVSTYIDFKMYRIMIVTDKRERNRKKEYS</sequence>
<evidence type="ECO:0000313" key="1">
    <source>
        <dbReference type="EMBL" id="RYR21759.1"/>
    </source>
</evidence>